<dbReference type="InterPro" id="IPR036519">
    <property type="entry name" value="UPF0058_sf"/>
</dbReference>
<evidence type="ECO:0000313" key="2">
    <source>
        <dbReference type="Proteomes" id="UP000218615"/>
    </source>
</evidence>
<dbReference type="Gene3D" id="1.20.1270.110">
    <property type="entry name" value="Uncharacterised protein family UPF0058"/>
    <property type="match status" value="1"/>
</dbReference>
<dbReference type="SUPFAM" id="SSF140371">
    <property type="entry name" value="Vng1086c-like"/>
    <property type="match status" value="1"/>
</dbReference>
<dbReference type="InterPro" id="IPR002753">
    <property type="entry name" value="UPF0058"/>
</dbReference>
<proteinExistence type="predicted"/>
<gene>
    <name evidence="1" type="ORF">MNV_1070030</name>
</gene>
<organism evidence="1 2">
    <name type="scientific">Candidatus Methanoperedens nitratireducens</name>
    <dbReference type="NCBI Taxonomy" id="1392998"/>
    <lineage>
        <taxon>Archaea</taxon>
        <taxon>Methanobacteriati</taxon>
        <taxon>Methanobacteriota</taxon>
        <taxon>Stenosarchaea group</taxon>
        <taxon>Methanomicrobia</taxon>
        <taxon>Methanosarcinales</taxon>
        <taxon>ANME-2 cluster</taxon>
        <taxon>Candidatus Methanoperedentaceae</taxon>
        <taxon>Candidatus Methanoperedens</taxon>
    </lineage>
</organism>
<evidence type="ECO:0008006" key="3">
    <source>
        <dbReference type="Google" id="ProtNLM"/>
    </source>
</evidence>
<accession>A0A284VIR4</accession>
<dbReference type="AlphaFoldDB" id="A0A284VIR4"/>
<dbReference type="PANTHER" id="PTHR42203:SF2">
    <property type="entry name" value="UPF0058 PROTEIN MJ1205"/>
    <property type="match status" value="1"/>
</dbReference>
<reference evidence="2" key="1">
    <citation type="submission" date="2017-06" db="EMBL/GenBank/DDBJ databases">
        <authorList>
            <person name="Cremers G."/>
        </authorList>
    </citation>
    <scope>NUCLEOTIDE SEQUENCE [LARGE SCALE GENOMIC DNA]</scope>
</reference>
<dbReference type="EMBL" id="FZMP01000010">
    <property type="protein sequence ID" value="SNQ59140.1"/>
    <property type="molecule type" value="Genomic_DNA"/>
</dbReference>
<keyword evidence="2" id="KW-1185">Reference proteome</keyword>
<evidence type="ECO:0000313" key="1">
    <source>
        <dbReference type="EMBL" id="SNQ59140.1"/>
    </source>
</evidence>
<name>A0A284VIR4_9EURY</name>
<protein>
    <recommendedName>
        <fullName evidence="3">Metal-binding protein</fullName>
    </recommendedName>
</protein>
<dbReference type="Proteomes" id="UP000218615">
    <property type="component" value="Unassembled WGS sequence"/>
</dbReference>
<dbReference type="Pfam" id="PF01893">
    <property type="entry name" value="UPF0058"/>
    <property type="match status" value="1"/>
</dbReference>
<dbReference type="PANTHER" id="PTHR42203">
    <property type="entry name" value="UPF0058 PROTEIN MJ1205"/>
    <property type="match status" value="1"/>
</dbReference>
<sequence length="97" mass="11011">MIGGGFIHKEELIQLHTLMVQMKRFFEDKGKGEFSQYQSLQISPIHVHRSKAEHKHAIFVLGKEIASIMAHDEFSGAGRTSVRMQELACRAVDEMAK</sequence>
<dbReference type="STRING" id="1392998.ANME2D_00638"/>